<dbReference type="PANTHER" id="PTHR23077">
    <property type="entry name" value="AAA-FAMILY ATPASE"/>
    <property type="match status" value="1"/>
</dbReference>
<dbReference type="FunFam" id="3.10.330.10:FF:000004">
    <property type="entry name" value="Peroxisome biogenesis factor 1"/>
    <property type="match status" value="1"/>
</dbReference>
<dbReference type="Gene3D" id="3.10.330.10">
    <property type="match status" value="1"/>
</dbReference>
<evidence type="ECO:0000256" key="8">
    <source>
        <dbReference type="ARBA" id="ARBA00022840"/>
    </source>
</evidence>
<dbReference type="GO" id="GO:0005829">
    <property type="term" value="C:cytosol"/>
    <property type="evidence" value="ECO:0007669"/>
    <property type="project" value="TreeGrafter"/>
</dbReference>
<comment type="catalytic activity">
    <reaction evidence="13">
        <text>ATP + H2O = ADP + phosphate + H(+)</text>
        <dbReference type="Rhea" id="RHEA:13065"/>
        <dbReference type="ChEBI" id="CHEBI:15377"/>
        <dbReference type="ChEBI" id="CHEBI:15378"/>
        <dbReference type="ChEBI" id="CHEBI:30616"/>
        <dbReference type="ChEBI" id="CHEBI:43474"/>
        <dbReference type="ChEBI" id="CHEBI:456216"/>
    </reaction>
    <physiologicalReaction direction="left-to-right" evidence="13">
        <dbReference type="Rhea" id="RHEA:13066"/>
    </physiologicalReaction>
</comment>
<reference evidence="16" key="2">
    <citation type="submission" date="2025-08" db="UniProtKB">
        <authorList>
            <consortium name="Ensembl"/>
        </authorList>
    </citation>
    <scope>IDENTIFICATION</scope>
</reference>
<dbReference type="Pfam" id="PF09262">
    <property type="entry name" value="PEX-1N"/>
    <property type="match status" value="1"/>
</dbReference>
<feature type="domain" description="AAA+ ATPase" evidence="15">
    <location>
        <begin position="578"/>
        <end position="724"/>
    </location>
</feature>
<evidence type="ECO:0000313" key="16">
    <source>
        <dbReference type="Ensembl" id="ENSSFOP00015049218.1"/>
    </source>
</evidence>
<evidence type="ECO:0000256" key="7">
    <source>
        <dbReference type="ARBA" id="ARBA00022801"/>
    </source>
</evidence>
<dbReference type="FunFam" id="3.40.50.300:FF:001852">
    <property type="entry name" value="Peroxisomal biogenesis factor 1"/>
    <property type="match status" value="1"/>
</dbReference>
<keyword evidence="4" id="KW-0962">Peroxisome biogenesis</keyword>
<comment type="similarity">
    <text evidence="2">Belongs to the AAA ATPase family.</text>
</comment>
<dbReference type="Pfam" id="PF00004">
    <property type="entry name" value="AAA"/>
    <property type="match status" value="2"/>
</dbReference>
<dbReference type="Pfam" id="PF09263">
    <property type="entry name" value="PEX-2N"/>
    <property type="match status" value="1"/>
</dbReference>
<keyword evidence="5" id="KW-0677">Repeat</keyword>
<keyword evidence="10" id="KW-0472">Membrane</keyword>
<gene>
    <name evidence="16" type="primary">LOC108922046</name>
</gene>
<dbReference type="GO" id="GO:0016558">
    <property type="term" value="P:protein import into peroxisome matrix"/>
    <property type="evidence" value="ECO:0007669"/>
    <property type="project" value="TreeGrafter"/>
</dbReference>
<evidence type="ECO:0000256" key="6">
    <source>
        <dbReference type="ARBA" id="ARBA00022741"/>
    </source>
</evidence>
<evidence type="ECO:0000256" key="14">
    <source>
        <dbReference type="SAM" id="MobiDB-lite"/>
    </source>
</evidence>
<dbReference type="Proteomes" id="UP000694397">
    <property type="component" value="Chromosome 23"/>
</dbReference>
<evidence type="ECO:0000256" key="1">
    <source>
        <dbReference type="ARBA" id="ARBA00004370"/>
    </source>
</evidence>
<dbReference type="Pfam" id="PF17862">
    <property type="entry name" value="AAA_lid_3"/>
    <property type="match status" value="1"/>
</dbReference>
<evidence type="ECO:0000259" key="15">
    <source>
        <dbReference type="SMART" id="SM00382"/>
    </source>
</evidence>
<dbReference type="FunFam" id="3.40.50.300:FF:000966">
    <property type="entry name" value="Peroxisomal biogenesis factor 1"/>
    <property type="match status" value="1"/>
</dbReference>
<comment type="subcellular location">
    <subcellularLocation>
        <location evidence="1">Membrane</location>
    </subcellularLocation>
</comment>
<dbReference type="GO" id="GO:0005778">
    <property type="term" value="C:peroxisomal membrane"/>
    <property type="evidence" value="ECO:0007669"/>
    <property type="project" value="TreeGrafter"/>
</dbReference>
<dbReference type="InterPro" id="IPR015342">
    <property type="entry name" value="PEX1-N_C-lobe"/>
</dbReference>
<keyword evidence="8" id="KW-0067">ATP-binding</keyword>
<evidence type="ECO:0000256" key="10">
    <source>
        <dbReference type="ARBA" id="ARBA00023136"/>
    </source>
</evidence>
<feature type="region of interest" description="Disordered" evidence="14">
    <location>
        <begin position="339"/>
        <end position="363"/>
    </location>
</feature>
<reference evidence="16 17" key="1">
    <citation type="submission" date="2019-04" db="EMBL/GenBank/DDBJ databases">
        <authorList>
            <consortium name="Wellcome Sanger Institute Data Sharing"/>
        </authorList>
    </citation>
    <scope>NUCLEOTIDE SEQUENCE [LARGE SCALE GENOMIC DNA]</scope>
</reference>
<dbReference type="InterPro" id="IPR027417">
    <property type="entry name" value="P-loop_NTPase"/>
</dbReference>
<dbReference type="InterPro" id="IPR015343">
    <property type="entry name" value="PEX1-N-lobe"/>
</dbReference>
<keyword evidence="7" id="KW-0378">Hydrolase</keyword>
<proteinExistence type="inferred from homology"/>
<dbReference type="SUPFAM" id="SSF54585">
    <property type="entry name" value="Cdc48 domain 2-like"/>
    <property type="match status" value="1"/>
</dbReference>
<evidence type="ECO:0000256" key="12">
    <source>
        <dbReference type="ARBA" id="ARBA00034532"/>
    </source>
</evidence>
<reference evidence="16" key="3">
    <citation type="submission" date="2025-09" db="UniProtKB">
        <authorList>
            <consortium name="Ensembl"/>
        </authorList>
    </citation>
    <scope>IDENTIFICATION</scope>
</reference>
<keyword evidence="17" id="KW-1185">Reference proteome</keyword>
<dbReference type="Gene3D" id="1.10.8.60">
    <property type="match status" value="2"/>
</dbReference>
<dbReference type="OrthoDB" id="8173462at2759"/>
<evidence type="ECO:0000256" key="3">
    <source>
        <dbReference type="ARBA" id="ARBA00022448"/>
    </source>
</evidence>
<dbReference type="SUPFAM" id="SSF52540">
    <property type="entry name" value="P-loop containing nucleoside triphosphate hydrolases"/>
    <property type="match status" value="2"/>
</dbReference>
<dbReference type="PROSITE" id="PS00674">
    <property type="entry name" value="AAA"/>
    <property type="match status" value="1"/>
</dbReference>
<evidence type="ECO:0000256" key="2">
    <source>
        <dbReference type="ARBA" id="ARBA00006914"/>
    </source>
</evidence>
<dbReference type="CDD" id="cd19526">
    <property type="entry name" value="RecA-like_PEX1_r2"/>
    <property type="match status" value="1"/>
</dbReference>
<accession>A0A8C9VFR8</accession>
<name>A0A8C9VFR8_SCLFO</name>
<evidence type="ECO:0000256" key="4">
    <source>
        <dbReference type="ARBA" id="ARBA00022593"/>
    </source>
</evidence>
<dbReference type="PANTHER" id="PTHR23077:SF12">
    <property type="entry name" value="PEROXISOMAL ATPASE PEX1"/>
    <property type="match status" value="1"/>
</dbReference>
<dbReference type="SUPFAM" id="SSF50692">
    <property type="entry name" value="ADC-like"/>
    <property type="match status" value="1"/>
</dbReference>
<keyword evidence="6" id="KW-0547">Nucleotide-binding</keyword>
<evidence type="ECO:0000256" key="5">
    <source>
        <dbReference type="ARBA" id="ARBA00022737"/>
    </source>
</evidence>
<evidence type="ECO:0000313" key="17">
    <source>
        <dbReference type="Proteomes" id="UP000694397"/>
    </source>
</evidence>
<keyword evidence="9" id="KW-0653">Protein transport</keyword>
<evidence type="ECO:0000256" key="11">
    <source>
        <dbReference type="ARBA" id="ARBA00032509"/>
    </source>
</evidence>
<protein>
    <recommendedName>
        <fullName evidence="12">Peroxisomal ATPase PEX1</fullName>
    </recommendedName>
    <alternativeName>
        <fullName evidence="11">Peroxin-1</fullName>
    </alternativeName>
</protein>
<dbReference type="GO" id="GO:0016887">
    <property type="term" value="F:ATP hydrolysis activity"/>
    <property type="evidence" value="ECO:0007669"/>
    <property type="project" value="InterPro"/>
</dbReference>
<keyword evidence="3" id="KW-0813">Transport</keyword>
<sequence length="1276" mass="140763">MLGGQGIQPVTVQLSNSKNCFLHLPPALISNLSLHETQVLELCWGQHPPVYLSWTRCGRRSSYQEENTVELNRQLGDKLGIRDGEQAFLRPCQQVLSVQQVFVEPLSSDDWEILELHSSVLEQKLLDQIRVVFPSGIFPVWVDQHTVIFIRIGSLSPPVVYGRLEQCTELVVSPKSRGDRALQAVVHPDSACTPGTSQIQSLHQWENLGVQALKPFMGSDPVETIEDHLQDRNEHPNHGSWGGITDLRSLVRYMFTGSFNPRKEVPKVPSIPLILRDCILRVSGHPPPMDTHKSRSQGTVHVLPWSVSEVYQGGQEPVVTYGWLTRLCSPWELREDAQRASEKKKVGEDSPSRDNLASSDEDQPEPLVVEIVCHCEQELLKEPSSGRGTALYSGSVWIPKPLRRRLNIELHSAVRIQPLKSTPRIALALRLQPLQSLPQNISEEDLQSAFLAWLQSESSKVLSFLSGRSSFLHMPVREESVEFAMTVLKPEREGKASNEVFLLTTSLLQKENIQIVKEVLAIPLKPVNPPDDHHITFPSFESLGGVKDVGRAAFEHISHSLMAGPLSQELLCSGQGLRSGAVLITGPKGSGKTSLAKALCRKSVEDLDAHIEVIYCKTLKGKRVETVRRRLEEVFEQAAWREPAVVLLDDLDHMAGAASSLEHERGPEAIRSLQLAQSLIDVLSKAMLNGSLVAVIGTSLSEHSLHPSLVEMQGSHLFQYFTSLQSPDLQQRVEILSAVLHSRTALSPASLRSLCLEDVARETEGWQPRDLTLLVERAIHAHVLHGQASATSDLHLSIADFQQGLKGFKPPSLWQARLNSPGGAGLEQVGGLREVRQVLMDTILLPAKYPTLFSRLPIRHRSGVLLYGAPGTGKTLLAGAVARESSMNFISIKGPELLSKYIGASEQAVRDLFQRAQSAKPCILFFDEFDSLAPRRGHDSTGVTDRVVNQLLTQLDGVEGLQGVYVLAATSRPDLIDPALLRPGRLDKCLYCPPPDKEARLEILQALTRSIALAADVDLEQLASATECFTGADLKALLYNAQLEAVHSGLGPNILHDLGSGSDSDASLSSMIFLNQSSGSDDSAGEGEGGLEQSMVLLEPGEAGIEDPRQNVWRLYFGSSYESELGNPSPSDLNSQCLSGPNSVTHDLTGASLRDPGNLAAPAFMASLQEGFQELSQEKLERLRTEISCIKANLRGRNMVRRVWKFRWNVSEFPCFETWTKGDFSIKCFCTHTQLCTCCSTRLKQINSELLNLHSSLELTYLSPCRAKIQYVNNLY</sequence>
<feature type="compositionally biased region" description="Basic and acidic residues" evidence="14">
    <location>
        <begin position="339"/>
        <end position="352"/>
    </location>
</feature>
<dbReference type="Gene3D" id="3.40.50.300">
    <property type="entry name" value="P-loop containing nucleotide triphosphate hydrolases"/>
    <property type="match status" value="2"/>
</dbReference>
<feature type="domain" description="AAA+ ATPase" evidence="15">
    <location>
        <begin position="860"/>
        <end position="996"/>
    </location>
</feature>
<dbReference type="Gene3D" id="2.40.40.20">
    <property type="match status" value="1"/>
</dbReference>
<dbReference type="InterPro" id="IPR050168">
    <property type="entry name" value="AAA_ATPase_domain"/>
</dbReference>
<evidence type="ECO:0000256" key="9">
    <source>
        <dbReference type="ARBA" id="ARBA00022927"/>
    </source>
</evidence>
<dbReference type="SMART" id="SM00382">
    <property type="entry name" value="AAA"/>
    <property type="match status" value="2"/>
</dbReference>
<dbReference type="GeneTree" id="ENSGT00550000075032"/>
<dbReference type="InterPro" id="IPR009010">
    <property type="entry name" value="Asp_de-COase-like_dom_sf"/>
</dbReference>
<dbReference type="InterPro" id="IPR029067">
    <property type="entry name" value="CDC48_domain_2-like_sf"/>
</dbReference>
<organism evidence="16 17">
    <name type="scientific">Scleropages formosus</name>
    <name type="common">Asian bonytongue</name>
    <name type="synonym">Osteoglossum formosum</name>
    <dbReference type="NCBI Taxonomy" id="113540"/>
    <lineage>
        <taxon>Eukaryota</taxon>
        <taxon>Metazoa</taxon>
        <taxon>Chordata</taxon>
        <taxon>Craniata</taxon>
        <taxon>Vertebrata</taxon>
        <taxon>Euteleostomi</taxon>
        <taxon>Actinopterygii</taxon>
        <taxon>Neopterygii</taxon>
        <taxon>Teleostei</taxon>
        <taxon>Osteoglossocephala</taxon>
        <taxon>Osteoglossomorpha</taxon>
        <taxon>Osteoglossiformes</taxon>
        <taxon>Osteoglossidae</taxon>
        <taxon>Scleropages</taxon>
    </lineage>
</organism>
<dbReference type="InterPro" id="IPR003960">
    <property type="entry name" value="ATPase_AAA_CS"/>
</dbReference>
<dbReference type="InterPro" id="IPR041569">
    <property type="entry name" value="AAA_lid_3"/>
</dbReference>
<dbReference type="GO" id="GO:0005524">
    <property type="term" value="F:ATP binding"/>
    <property type="evidence" value="ECO:0007669"/>
    <property type="project" value="UniProtKB-KW"/>
</dbReference>
<evidence type="ECO:0000256" key="13">
    <source>
        <dbReference type="ARBA" id="ARBA00048778"/>
    </source>
</evidence>
<dbReference type="InterPro" id="IPR003593">
    <property type="entry name" value="AAA+_ATPase"/>
</dbReference>
<dbReference type="InterPro" id="IPR003959">
    <property type="entry name" value="ATPase_AAA_core"/>
</dbReference>
<dbReference type="FunFam" id="1.10.8.60:FF:000105">
    <property type="entry name" value="PeRoXisome assembly factor"/>
    <property type="match status" value="1"/>
</dbReference>
<dbReference type="AlphaFoldDB" id="A0A8C9VFR8"/>
<dbReference type="Ensembl" id="ENSSFOT00015055718.1">
    <property type="protein sequence ID" value="ENSSFOP00015049218.1"/>
    <property type="gene ID" value="ENSSFOG00015011673.2"/>
</dbReference>